<evidence type="ECO:0000313" key="15">
    <source>
        <dbReference type="EMBL" id="KAA0156955.1"/>
    </source>
</evidence>
<keyword evidence="7" id="KW-0547">Nucleotide-binding</keyword>
<feature type="region of interest" description="Disordered" evidence="12">
    <location>
        <begin position="2285"/>
        <end position="2307"/>
    </location>
</feature>
<dbReference type="InterPro" id="IPR037446">
    <property type="entry name" value="His_Pase_VIP1"/>
</dbReference>
<dbReference type="InterPro" id="IPR013651">
    <property type="entry name" value="ATP-grasp_RimK-type"/>
</dbReference>
<keyword evidence="8" id="KW-0418">Kinase</keyword>
<dbReference type="Pfam" id="PF08443">
    <property type="entry name" value="RimK"/>
    <property type="match status" value="1"/>
</dbReference>
<feature type="compositionally biased region" description="Low complexity" evidence="12">
    <location>
        <begin position="405"/>
        <end position="446"/>
    </location>
</feature>
<dbReference type="PANTHER" id="PTHR12750:SF9">
    <property type="entry name" value="INOSITOL HEXAKISPHOSPHATE AND DIPHOSPHOINOSITOL-PENTAKISPHOSPHATE KINASE"/>
    <property type="match status" value="1"/>
</dbReference>
<keyword evidence="6" id="KW-0808">Transferase</keyword>
<dbReference type="GO" id="GO:0005829">
    <property type="term" value="C:cytosol"/>
    <property type="evidence" value="ECO:0007669"/>
    <property type="project" value="UniProtKB-SubCell"/>
</dbReference>
<evidence type="ECO:0000256" key="4">
    <source>
        <dbReference type="ARBA" id="ARBA00022490"/>
    </source>
</evidence>
<dbReference type="Gene3D" id="3.40.50.1240">
    <property type="entry name" value="Phosphoglycerate mutase-like"/>
    <property type="match status" value="1"/>
</dbReference>
<feature type="compositionally biased region" description="Low complexity" evidence="12">
    <location>
        <begin position="11"/>
        <end position="35"/>
    </location>
</feature>
<dbReference type="Pfam" id="PF18086">
    <property type="entry name" value="PPIP5K2_N"/>
    <property type="match status" value="1"/>
</dbReference>
<feature type="compositionally biased region" description="Acidic residues" evidence="12">
    <location>
        <begin position="757"/>
        <end position="767"/>
    </location>
</feature>
<feature type="compositionally biased region" description="Acidic residues" evidence="12">
    <location>
        <begin position="1492"/>
        <end position="1501"/>
    </location>
</feature>
<dbReference type="EC" id="2.7.4.24" evidence="3"/>
<evidence type="ECO:0000256" key="10">
    <source>
        <dbReference type="ARBA" id="ARBA00033696"/>
    </source>
</evidence>
<feature type="region of interest" description="Disordered" evidence="12">
    <location>
        <begin position="2157"/>
        <end position="2187"/>
    </location>
</feature>
<dbReference type="InterPro" id="IPR033379">
    <property type="entry name" value="Acid_Pase_AS"/>
</dbReference>
<dbReference type="InterPro" id="IPR029033">
    <property type="entry name" value="His_PPase_superfam"/>
</dbReference>
<feature type="region of interest" description="Disordered" evidence="12">
    <location>
        <begin position="678"/>
        <end position="847"/>
    </location>
</feature>
<feature type="region of interest" description="Disordered" evidence="12">
    <location>
        <begin position="1476"/>
        <end position="1555"/>
    </location>
</feature>
<dbReference type="FunFam" id="3.30.470.20:FF:000036">
    <property type="entry name" value="Inositol hexakisphosphate and diphosphoinositol-pentakisphosphate kinase"/>
    <property type="match status" value="1"/>
</dbReference>
<dbReference type="InterPro" id="IPR040557">
    <property type="entry name" value="VIP1_N"/>
</dbReference>
<keyword evidence="4" id="KW-0963">Cytoplasm</keyword>
<feature type="region of interest" description="Disordered" evidence="12">
    <location>
        <begin position="1691"/>
        <end position="1711"/>
    </location>
</feature>
<dbReference type="CDD" id="cd07061">
    <property type="entry name" value="HP_HAP_like"/>
    <property type="match status" value="1"/>
</dbReference>
<evidence type="ECO:0000256" key="12">
    <source>
        <dbReference type="SAM" id="MobiDB-lite"/>
    </source>
</evidence>
<dbReference type="SUPFAM" id="SSF53254">
    <property type="entry name" value="Phosphoglycerate mutase-like"/>
    <property type="match status" value="2"/>
</dbReference>
<evidence type="ECO:0000256" key="3">
    <source>
        <dbReference type="ARBA" id="ARBA00012893"/>
    </source>
</evidence>
<comment type="catalytic activity">
    <reaction evidence="11">
        <text>1D-myo-inositol hexakisphosphate + ATP = 1-diphospho-1D-myo-inositol 2,3,4,5,6-pentakisphosphate + ADP</text>
        <dbReference type="Rhea" id="RHEA:37459"/>
        <dbReference type="ChEBI" id="CHEBI:30616"/>
        <dbReference type="ChEBI" id="CHEBI:58130"/>
        <dbReference type="ChEBI" id="CHEBI:74946"/>
        <dbReference type="ChEBI" id="CHEBI:456216"/>
        <dbReference type="EC" id="2.7.4.24"/>
    </reaction>
    <physiologicalReaction direction="left-to-right" evidence="11">
        <dbReference type="Rhea" id="RHEA:37460"/>
    </physiologicalReaction>
</comment>
<feature type="compositionally biased region" description="Basic and acidic residues" evidence="12">
    <location>
        <begin position="36"/>
        <end position="49"/>
    </location>
</feature>
<dbReference type="EMBL" id="VLTM01000079">
    <property type="protein sequence ID" value="KAA0156955.1"/>
    <property type="molecule type" value="Genomic_DNA"/>
</dbReference>
<organism evidence="15 16">
    <name type="scientific">Cafeteria roenbergensis</name>
    <name type="common">Marine flagellate</name>
    <dbReference type="NCBI Taxonomy" id="33653"/>
    <lineage>
        <taxon>Eukaryota</taxon>
        <taxon>Sar</taxon>
        <taxon>Stramenopiles</taxon>
        <taxon>Bigyra</taxon>
        <taxon>Opalozoa</taxon>
        <taxon>Bicosoecida</taxon>
        <taxon>Cafeteriaceae</taxon>
        <taxon>Cafeteria</taxon>
    </lineage>
</organism>
<feature type="compositionally biased region" description="Low complexity" evidence="12">
    <location>
        <begin position="1119"/>
        <end position="1128"/>
    </location>
</feature>
<dbReference type="SUPFAM" id="SSF56059">
    <property type="entry name" value="Glutathione synthetase ATP-binding domain-like"/>
    <property type="match status" value="1"/>
</dbReference>
<evidence type="ECO:0000313" key="16">
    <source>
        <dbReference type="Proteomes" id="UP000325113"/>
    </source>
</evidence>
<feature type="compositionally biased region" description="Low complexity" evidence="12">
    <location>
        <begin position="2378"/>
        <end position="2390"/>
    </location>
</feature>
<evidence type="ECO:0000256" key="8">
    <source>
        <dbReference type="ARBA" id="ARBA00022777"/>
    </source>
</evidence>
<feature type="compositionally biased region" description="Basic residues" evidence="12">
    <location>
        <begin position="2682"/>
        <end position="2698"/>
    </location>
</feature>
<dbReference type="PANTHER" id="PTHR12750">
    <property type="entry name" value="DIPHOSPHOINOSITOL PENTAKISPHOSPHATE KINASE"/>
    <property type="match status" value="1"/>
</dbReference>
<feature type="region of interest" description="Disordered" evidence="12">
    <location>
        <begin position="1834"/>
        <end position="1877"/>
    </location>
</feature>
<evidence type="ECO:0000256" key="1">
    <source>
        <dbReference type="ARBA" id="ARBA00004514"/>
    </source>
</evidence>
<feature type="compositionally biased region" description="Polar residues" evidence="12">
    <location>
        <begin position="2512"/>
        <end position="2521"/>
    </location>
</feature>
<name>A0A5A8CVB6_CAFRO</name>
<feature type="compositionally biased region" description="Acidic residues" evidence="12">
    <location>
        <begin position="722"/>
        <end position="748"/>
    </location>
</feature>
<feature type="domain" description="ATP-grasp fold RimK-type" evidence="13">
    <location>
        <begin position="293"/>
        <end position="344"/>
    </location>
</feature>
<feature type="compositionally biased region" description="Low complexity" evidence="12">
    <location>
        <begin position="1082"/>
        <end position="1098"/>
    </location>
</feature>
<feature type="region of interest" description="Disordered" evidence="12">
    <location>
        <begin position="2670"/>
        <end position="2698"/>
    </location>
</feature>
<comment type="catalytic activity">
    <reaction evidence="10">
        <text>5-diphospho-1D-myo-inositol 1,2,3,4,6-pentakisphosphate + ATP + H(+) = 1,5-bis(diphospho)-1D-myo-inositol 2,3,4,6-tetrakisphosphate + ADP</text>
        <dbReference type="Rhea" id="RHEA:10276"/>
        <dbReference type="ChEBI" id="CHEBI:15378"/>
        <dbReference type="ChEBI" id="CHEBI:30616"/>
        <dbReference type="ChEBI" id="CHEBI:58628"/>
        <dbReference type="ChEBI" id="CHEBI:77983"/>
        <dbReference type="ChEBI" id="CHEBI:456216"/>
        <dbReference type="EC" id="2.7.4.24"/>
    </reaction>
    <physiologicalReaction direction="left-to-right" evidence="10">
        <dbReference type="Rhea" id="RHEA:10277"/>
    </physiologicalReaction>
</comment>
<feature type="compositionally biased region" description="Acidic residues" evidence="12">
    <location>
        <begin position="590"/>
        <end position="599"/>
    </location>
</feature>
<comment type="subcellular location">
    <subcellularLocation>
        <location evidence="1">Cytoplasm</location>
        <location evidence="1">Cytosol</location>
    </subcellularLocation>
</comment>
<feature type="region of interest" description="Disordered" evidence="12">
    <location>
        <begin position="1082"/>
        <end position="1164"/>
    </location>
</feature>
<feature type="domain" description="VIP1 N-terminal" evidence="14">
    <location>
        <begin position="56"/>
        <end position="144"/>
    </location>
</feature>
<comment type="caution">
    <text evidence="15">The sequence shown here is derived from an EMBL/GenBank/DDBJ whole genome shotgun (WGS) entry which is preliminary data.</text>
</comment>
<feature type="compositionally biased region" description="Basic and acidic residues" evidence="12">
    <location>
        <begin position="600"/>
        <end position="622"/>
    </location>
</feature>
<feature type="region of interest" description="Disordered" evidence="12">
    <location>
        <begin position="2326"/>
        <end position="2346"/>
    </location>
</feature>
<accession>A0A5A8CVB6</accession>
<dbReference type="InterPro" id="IPR000560">
    <property type="entry name" value="His_Pase_clade-2"/>
</dbReference>
<dbReference type="GO" id="GO:0005524">
    <property type="term" value="F:ATP binding"/>
    <property type="evidence" value="ECO:0007669"/>
    <property type="project" value="UniProtKB-KW"/>
</dbReference>
<dbReference type="Gene3D" id="3.40.50.11950">
    <property type="match status" value="1"/>
</dbReference>
<feature type="region of interest" description="Disordered" evidence="12">
    <location>
        <begin position="2082"/>
        <end position="2113"/>
    </location>
</feature>
<feature type="compositionally biased region" description="Gly residues" evidence="12">
    <location>
        <begin position="2406"/>
        <end position="2418"/>
    </location>
</feature>
<keyword evidence="5" id="KW-0597">Phosphoprotein</keyword>
<feature type="region of interest" description="Disordered" evidence="12">
    <location>
        <begin position="378"/>
        <end position="449"/>
    </location>
</feature>
<dbReference type="PROSITE" id="PS00616">
    <property type="entry name" value="HIS_ACID_PHOSPHAT_1"/>
    <property type="match status" value="1"/>
</dbReference>
<dbReference type="Pfam" id="PF00328">
    <property type="entry name" value="His_Phos_2"/>
    <property type="match status" value="3"/>
</dbReference>
<evidence type="ECO:0000256" key="5">
    <source>
        <dbReference type="ARBA" id="ARBA00022553"/>
    </source>
</evidence>
<dbReference type="GO" id="GO:0000828">
    <property type="term" value="F:inositol hexakisphosphate kinase activity"/>
    <property type="evidence" value="ECO:0007669"/>
    <property type="project" value="UniProtKB-ARBA"/>
</dbReference>
<dbReference type="GO" id="GO:0033857">
    <property type="term" value="F:5-diphosphoinositol pentakisphosphate 1-kinase activity"/>
    <property type="evidence" value="ECO:0007669"/>
    <property type="project" value="TreeGrafter"/>
</dbReference>
<dbReference type="Proteomes" id="UP000325113">
    <property type="component" value="Unassembled WGS sequence"/>
</dbReference>
<feature type="compositionally biased region" description="Low complexity" evidence="12">
    <location>
        <begin position="1014"/>
        <end position="1037"/>
    </location>
</feature>
<feature type="compositionally biased region" description="Low complexity" evidence="12">
    <location>
        <begin position="2522"/>
        <end position="2531"/>
    </location>
</feature>
<comment type="similarity">
    <text evidence="2">Belongs to the histidine acid phosphatase family. VIP1 subfamily.</text>
</comment>
<feature type="region of interest" description="Disordered" evidence="12">
    <location>
        <begin position="2363"/>
        <end position="2464"/>
    </location>
</feature>
<reference evidence="15 16" key="1">
    <citation type="submission" date="2019-07" db="EMBL/GenBank/DDBJ databases">
        <title>Genomes of Cafeteria roenbergensis.</title>
        <authorList>
            <person name="Fischer M.G."/>
            <person name="Hackl T."/>
            <person name="Roman M."/>
        </authorList>
    </citation>
    <scope>NUCLEOTIDE SEQUENCE [LARGE SCALE GENOMIC DNA]</scope>
    <source>
        <strain evidence="15 16">Cflag</strain>
    </source>
</reference>
<gene>
    <name evidence="15" type="ORF">FNF31_05790</name>
</gene>
<dbReference type="GO" id="GO:0006020">
    <property type="term" value="P:inositol metabolic process"/>
    <property type="evidence" value="ECO:0007669"/>
    <property type="project" value="TreeGrafter"/>
</dbReference>
<feature type="compositionally biased region" description="Basic residues" evidence="12">
    <location>
        <begin position="1519"/>
        <end position="1532"/>
    </location>
</feature>
<evidence type="ECO:0000256" key="7">
    <source>
        <dbReference type="ARBA" id="ARBA00022741"/>
    </source>
</evidence>
<sequence length="2836" mass="290513">MAGSLMESVGSPSAAAAAQAARPPAAASTPRPRSSSVDKRGRNPGHTAEDGVFHRIRVGICAMDKKARSKPMTQILSRVPSSEFEIIVFGNDRLLKEEPEAWPVVDCFIAFFSKGFPIQKAERYVQLRRPFCVNDLSMEYILRDRRLFYKHLASCGVPVPPHLVVSRGGSRRQRIVEHEDSLEVDGDIIYKPFVEKPADAEDHNIMVYFPRRMGGGCKHLFRKVGNKSSQFYRDVNRIRAEGSYIYEQFLQTSGTDIKVYAVGPDYAHAEARKSPVVDGIVQRDGEGKELRFPIMLTPYEKEVARRVVQAFRMNVCGLDLLRTHNKTYVCDVNGWSFVKKSTKYYDDVAELLTFMMLRAKAPHRLRARDLAAFSPPAGLPTRMLSAVGPPAPGPRPRHRPPAGPPARHGQAGKPSDSSAPDAAEAAGPGAAGSGARRQASGGSASSTKRHEELRCVLAVIRHGDRTPKQKMKMKVSDPRLLALHRRHSRGPRQEAKLKSAQQLQVVLETVRKIMDEEAAEGSSDSEGETEQRSKLMQLRAILERGGRFHGINRKVQLKPTKWRPAERPATPEAGCGDAGLGGNHQCQAVGDDDCDDEAERDGAGAEAAREGGSDGAARDADSRGQGGGRRGSKAGSGHGAKDDCDSFEAVVRESAVGPSVAMQTAAAARQRLGGHACGDSWGGAEGDAWVPPQPGVDSPMGNDGAKAGAGRRRPRSATDEVAAVDDDVEPCPAEMEDDGADGGDDDGDNMTAVTAADADDDDDDEAAADAKATGDNASVAASGSRVHDGESAAAPTPSRRNRSPHAASSTGGLSAKSPGRAGGSRRVIGHPPWEGEDADRTHCDDDESPWDEEVLEAQLVLKWGGVLTEAGRRQAEELGRRFRSHLFPGESTGLLRLHATYRHDLKIYSSDEGRVQMTAAAFTRSFLALDGELTPILAALVRNANTQALLDDSGGARPAMDHMKELLREGLLAETETEESDDDDDDDDDDDGVDDDTEEEELEEEEHEGGGAGPRAAAGLSGKGGRSASARRAGAEAVQGEDTTAALGMMAASQSLKRDHTDQDATLPAISVGIEGLAAIPASEPTSGAATPASASASDGHRGSSHISSAPRSAPPSPSVYASATTAPGSDGSQGRPRSPTSPTSPMGDGDDDGAVEADGIPSASAGAGASMGAGGGLGTGADAAAGQAANAASAVPAATITTAAAAGGGVATMLPPAGAVAQIAALNPSPALRALREAEKPSPAATAVSASSSNAPLRSEALVPLSLPQPFLCGDDHARAVQAISQTLVDAVAPEAASSHVTALTAMGKHPRRRLAQLLAAMSSLVEHLEGKLAGARAALRRAEESERAVVAAAQAEAAELAAAAAAAAAAGAATAEHDLSSLGKDASGEGGEAQASALADAAAAAAVAAVSAASAASRQLGSVPSPDEDGDEAIGSPPGADIEDPSTPVARRRELAEADARAAKAAAAADAAATAPLLGHKKEPSSDDSVNQDDDGEDDAASKDAARDRGDKPDKQKQHKKHKKNKKAKHRQSDSSEGGAKVPPAVAAATRHRTQANNAVAQLLLTAERWRKLVKDVYSAKKDRFDLSKLPDIYDCVKHDILHSPHIRAAPTAIVRRVYNTSRAFADIVIPQEYGVTSADKFAIGSNIAHHLLRKIFFDLTAVHSTMPPSSLLSSLPAAAAEAAAAAAQHRAPALPPPANAAGPFSSQQQALPSSRPLVAARGVSSASIGEPRVWIETTAGLPATASSGGQAAAPARSTSVASCDAAVAAAVAPSPTGPATTALPAGLGALSGLRQPSLAVGSLATGGFTPQALLGPAAAVMGQAGTGGFPAASDAGATAPGSLEDDRGSVRPSMPSVSGLATPVGVSSSPGTPIAVGRRPPSGAAAFSSARSDAAGIVSRGTLPRAAMPTTQASGGLLNAPRPFSPGAPGSVGWADSPCTGLVEGIGVALGGKVNFVDRRAIFFPTAEMKLLQDATAGHAAGQGNNPPFARSKQASIRAFGGKPGGLPTTHKPHLLPVHPGAGGAPVIAVQRNAGTTLQRVWTDQAAAGPAAHTGGFQAIAARPGDPLRHVDPAAHVDASARDGAASPPQSALSGVLGSQDGLLSHGKGSHDAAIPGFASYAPEDAAAATATSVPAGGPGAGLGAVRFVQASPSAPSHGAGSFAPHAVPHSSEQASAAGSPQSAANPEAAAALGASHSYSVPFGLCGAGIGAVQPPDKSGATAAPVGSYDTAVASFNQQGSTAAAALGTAAGDQARAWAPLSMLGADRRGFASPVHDYDHQGEHGLLGAGATGGQGHPSTSMGLDLTVGELDAMGMPAHTATSMLGSSRRDRYRHGEETGPFLVGRPETAARFEKHLALRSDEGEAEEEEHEEAAAAAREGAGSTAGEEGGPDAASLRQLAVGSGGSVAGGGQAGHDGRPTTPSRTGSMLSLVAAPAESPGRESALRAGATSPDADLAGVSHPSAGVEAAAGEADAHGVLRSRTLSEDAEVSSQLRGSVVGGSEAIRRSSITSRSNVAGSGSRLPSGSGTSGRRRRGGRGLHDIARDFSETVHKLDSRSMSGAGYVSVKTPQRHVRTRLYFTSESHVHALVNVLRCAAEAEGVEDVLTPEGRLLLGATPELDYCTHIVFRLYERLDVAPDSPGRHRAEILFSPGACMDPLERTARPPISLGAQGSAQTRPRKGSVVKRTRGRRARLPLAEGAEDVPITDGPRTADDVVKATQAALLGQQQGKTSAAATATLGGEVSTPPSRPRAVGGARRREADGPMRYLSPLPMVALGNKVSLEQLEQLLSGAITQCGGSPGADEHRKVRQKTPLDMANATNLIAAASGALA</sequence>
<feature type="compositionally biased region" description="Low complexity" evidence="12">
    <location>
        <begin position="1540"/>
        <end position="1551"/>
    </location>
</feature>
<feature type="compositionally biased region" description="Gly residues" evidence="12">
    <location>
        <begin position="2288"/>
        <end position="2299"/>
    </location>
</feature>
<evidence type="ECO:0000256" key="11">
    <source>
        <dbReference type="ARBA" id="ARBA00034629"/>
    </source>
</evidence>
<feature type="region of interest" description="Disordered" evidence="12">
    <location>
        <begin position="974"/>
        <end position="1064"/>
    </location>
</feature>
<evidence type="ECO:0000256" key="6">
    <source>
        <dbReference type="ARBA" id="ARBA00022679"/>
    </source>
</evidence>
<evidence type="ECO:0000256" key="2">
    <source>
        <dbReference type="ARBA" id="ARBA00005609"/>
    </source>
</evidence>
<proteinExistence type="inferred from homology"/>
<protein>
    <recommendedName>
        <fullName evidence="3">diphosphoinositol-pentakisphosphate 1-kinase</fullName>
        <ecNumber evidence="3">2.7.4.24</ecNumber>
    </recommendedName>
</protein>
<feature type="compositionally biased region" description="Basic and acidic residues" evidence="12">
    <location>
        <begin position="1502"/>
        <end position="1518"/>
    </location>
</feature>
<evidence type="ECO:0000259" key="13">
    <source>
        <dbReference type="Pfam" id="PF08443"/>
    </source>
</evidence>
<feature type="region of interest" description="Disordered" evidence="12">
    <location>
        <begin position="2509"/>
        <end position="2544"/>
    </location>
</feature>
<feature type="compositionally biased region" description="Low complexity" evidence="12">
    <location>
        <begin position="1136"/>
        <end position="1148"/>
    </location>
</feature>
<dbReference type="GO" id="GO:0032958">
    <property type="term" value="P:inositol phosphate biosynthetic process"/>
    <property type="evidence" value="ECO:0007669"/>
    <property type="project" value="TreeGrafter"/>
</dbReference>
<feature type="compositionally biased region" description="Gly residues" evidence="12">
    <location>
        <begin position="624"/>
        <end position="638"/>
    </location>
</feature>
<feature type="region of interest" description="Disordered" evidence="12">
    <location>
        <begin position="1"/>
        <end position="49"/>
    </location>
</feature>
<feature type="region of interest" description="Disordered" evidence="12">
    <location>
        <begin position="1421"/>
        <end position="1460"/>
    </location>
</feature>
<feature type="compositionally biased region" description="Acidic residues" evidence="12">
    <location>
        <begin position="975"/>
        <end position="1007"/>
    </location>
</feature>
<feature type="compositionally biased region" description="Basic and acidic residues" evidence="12">
    <location>
        <begin position="2331"/>
        <end position="2341"/>
    </location>
</feature>
<feature type="region of interest" description="Disordered" evidence="12">
    <location>
        <begin position="2732"/>
        <end position="2764"/>
    </location>
</feature>
<feature type="region of interest" description="Disordered" evidence="12">
    <location>
        <begin position="551"/>
        <end position="645"/>
    </location>
</feature>
<evidence type="ECO:0000259" key="14">
    <source>
        <dbReference type="Pfam" id="PF18086"/>
    </source>
</evidence>
<dbReference type="Gene3D" id="3.30.470.20">
    <property type="entry name" value="ATP-grasp fold, B domain"/>
    <property type="match status" value="1"/>
</dbReference>
<evidence type="ECO:0000256" key="9">
    <source>
        <dbReference type="ARBA" id="ARBA00022840"/>
    </source>
</evidence>
<keyword evidence="9" id="KW-0067">ATP-binding</keyword>